<dbReference type="AlphaFoldDB" id="A0A0A0JCZ2"/>
<organism evidence="1 2">
    <name type="scientific">Knoellia sinensis KCTC 19936</name>
    <dbReference type="NCBI Taxonomy" id="1385520"/>
    <lineage>
        <taxon>Bacteria</taxon>
        <taxon>Bacillati</taxon>
        <taxon>Actinomycetota</taxon>
        <taxon>Actinomycetes</taxon>
        <taxon>Micrococcales</taxon>
        <taxon>Intrasporangiaceae</taxon>
        <taxon>Knoellia</taxon>
    </lineage>
</organism>
<gene>
    <name evidence="1" type="ORF">N802_00875</name>
</gene>
<proteinExistence type="predicted"/>
<dbReference type="EMBL" id="AVPJ01000001">
    <property type="protein sequence ID" value="KGN34674.1"/>
    <property type="molecule type" value="Genomic_DNA"/>
</dbReference>
<dbReference type="eggNOG" id="ENOG50339KE">
    <property type="taxonomic scope" value="Bacteria"/>
</dbReference>
<dbReference type="OrthoDB" id="3215033at2"/>
<keyword evidence="1" id="KW-0808">Transferase</keyword>
<sequence>MRISHFWMLMNDEFGETYAPTLARDHVLGVLGGRTVMQALDEGVHPRIVWLALCEDMDVPQERRLGRDVTSRHG</sequence>
<dbReference type="STRING" id="1385520.N802_00875"/>
<keyword evidence="2" id="KW-1185">Reference proteome</keyword>
<comment type="caution">
    <text evidence="1">The sequence shown here is derived from an EMBL/GenBank/DDBJ whole genome shotgun (WGS) entry which is preliminary data.</text>
</comment>
<evidence type="ECO:0000313" key="1">
    <source>
        <dbReference type="EMBL" id="KGN34674.1"/>
    </source>
</evidence>
<evidence type="ECO:0000313" key="2">
    <source>
        <dbReference type="Proteomes" id="UP000030002"/>
    </source>
</evidence>
<dbReference type="GO" id="GO:0016301">
    <property type="term" value="F:kinase activity"/>
    <property type="evidence" value="ECO:0007669"/>
    <property type="project" value="UniProtKB-KW"/>
</dbReference>
<protein>
    <submittedName>
        <fullName evidence="1">Histidine kinase</fullName>
    </submittedName>
</protein>
<dbReference type="RefSeq" id="WP_035910875.1">
    <property type="nucleotide sequence ID" value="NZ_AVPJ01000001.1"/>
</dbReference>
<reference evidence="1 2" key="1">
    <citation type="submission" date="2013-08" db="EMBL/GenBank/DDBJ databases">
        <title>The genome sequence of Knoellia sinensis.</title>
        <authorList>
            <person name="Zhu W."/>
            <person name="Wang G."/>
        </authorList>
    </citation>
    <scope>NUCLEOTIDE SEQUENCE [LARGE SCALE GENOMIC DNA]</scope>
    <source>
        <strain evidence="1 2">KCTC 19936</strain>
    </source>
</reference>
<accession>A0A0A0JCZ2</accession>
<dbReference type="InterPro" id="IPR021408">
    <property type="entry name" value="DUF3046"/>
</dbReference>
<name>A0A0A0JCZ2_9MICO</name>
<dbReference type="Pfam" id="PF11248">
    <property type="entry name" value="DUF3046"/>
    <property type="match status" value="1"/>
</dbReference>
<dbReference type="Proteomes" id="UP000030002">
    <property type="component" value="Unassembled WGS sequence"/>
</dbReference>
<keyword evidence="1" id="KW-0418">Kinase</keyword>